<dbReference type="GO" id="GO:0003924">
    <property type="term" value="F:GTPase activity"/>
    <property type="evidence" value="ECO:0007669"/>
    <property type="project" value="InterPro"/>
</dbReference>
<keyword evidence="6" id="KW-1185">Reference proteome</keyword>
<reference evidence="6" key="1">
    <citation type="journal article" date="2019" name="Gigascience">
        <title>De novo genome assembly of the endangered Acer yangbiense, a plant species with extremely small populations endemic to Yunnan Province, China.</title>
        <authorList>
            <person name="Yang J."/>
            <person name="Wariss H.M."/>
            <person name="Tao L."/>
            <person name="Zhang R."/>
            <person name="Yun Q."/>
            <person name="Hollingsworth P."/>
            <person name="Dao Z."/>
            <person name="Luo G."/>
            <person name="Guo H."/>
            <person name="Ma Y."/>
            <person name="Sun W."/>
        </authorList>
    </citation>
    <scope>NUCLEOTIDE SEQUENCE [LARGE SCALE GENOMIC DNA]</scope>
    <source>
        <strain evidence="6">cv. Malutang</strain>
    </source>
</reference>
<evidence type="ECO:0000259" key="4">
    <source>
        <dbReference type="Pfam" id="PF00009"/>
    </source>
</evidence>
<evidence type="ECO:0000256" key="1">
    <source>
        <dbReference type="ARBA" id="ARBA00022741"/>
    </source>
</evidence>
<name>A0A5C7HL60_9ROSI</name>
<dbReference type="InterPro" id="IPR027417">
    <property type="entry name" value="P-loop_NTPase"/>
</dbReference>
<dbReference type="Pfam" id="PF00009">
    <property type="entry name" value="GTP_EFTU"/>
    <property type="match status" value="1"/>
</dbReference>
<organism evidence="5 6">
    <name type="scientific">Acer yangbiense</name>
    <dbReference type="NCBI Taxonomy" id="1000413"/>
    <lineage>
        <taxon>Eukaryota</taxon>
        <taxon>Viridiplantae</taxon>
        <taxon>Streptophyta</taxon>
        <taxon>Embryophyta</taxon>
        <taxon>Tracheophyta</taxon>
        <taxon>Spermatophyta</taxon>
        <taxon>Magnoliopsida</taxon>
        <taxon>eudicotyledons</taxon>
        <taxon>Gunneridae</taxon>
        <taxon>Pentapetalae</taxon>
        <taxon>rosids</taxon>
        <taxon>malvids</taxon>
        <taxon>Sapindales</taxon>
        <taxon>Sapindaceae</taxon>
        <taxon>Hippocastanoideae</taxon>
        <taxon>Acereae</taxon>
        <taxon>Acer</taxon>
    </lineage>
</organism>
<protein>
    <recommendedName>
        <fullName evidence="4">Tr-type G domain-containing protein</fullName>
    </recommendedName>
</protein>
<dbReference type="OrthoDB" id="198619at2759"/>
<evidence type="ECO:0000313" key="5">
    <source>
        <dbReference type="EMBL" id="TXG57525.1"/>
    </source>
</evidence>
<keyword evidence="3" id="KW-0342">GTP-binding</keyword>
<keyword evidence="1" id="KW-0547">Nucleotide-binding</keyword>
<dbReference type="GO" id="GO:0005525">
    <property type="term" value="F:GTP binding"/>
    <property type="evidence" value="ECO:0007669"/>
    <property type="project" value="UniProtKB-KW"/>
</dbReference>
<dbReference type="GO" id="GO:0006412">
    <property type="term" value="P:translation"/>
    <property type="evidence" value="ECO:0007669"/>
    <property type="project" value="UniProtKB-KW"/>
</dbReference>
<feature type="domain" description="Tr-type G" evidence="4">
    <location>
        <begin position="82"/>
        <end position="115"/>
    </location>
</feature>
<dbReference type="EMBL" id="VAHF01000007">
    <property type="protein sequence ID" value="TXG57525.1"/>
    <property type="molecule type" value="Genomic_DNA"/>
</dbReference>
<gene>
    <name evidence="5" type="ORF">EZV62_015354</name>
</gene>
<dbReference type="PANTHER" id="PTHR43261:SF1">
    <property type="entry name" value="RIBOSOME-RELEASING FACTOR 2, MITOCHONDRIAL"/>
    <property type="match status" value="1"/>
</dbReference>
<evidence type="ECO:0000256" key="3">
    <source>
        <dbReference type="ARBA" id="ARBA00023134"/>
    </source>
</evidence>
<dbReference type="GO" id="GO:0032790">
    <property type="term" value="P:ribosome disassembly"/>
    <property type="evidence" value="ECO:0007669"/>
    <property type="project" value="TreeGrafter"/>
</dbReference>
<dbReference type="SUPFAM" id="SSF52540">
    <property type="entry name" value="P-loop containing nucleoside triphosphate hydrolases"/>
    <property type="match status" value="1"/>
</dbReference>
<evidence type="ECO:0000256" key="2">
    <source>
        <dbReference type="ARBA" id="ARBA00022917"/>
    </source>
</evidence>
<dbReference type="PANTHER" id="PTHR43261">
    <property type="entry name" value="TRANSLATION ELONGATION FACTOR G-RELATED"/>
    <property type="match status" value="1"/>
</dbReference>
<comment type="caution">
    <text evidence="5">The sequence shown here is derived from an EMBL/GenBank/DDBJ whole genome shotgun (WGS) entry which is preliminary data.</text>
</comment>
<accession>A0A5C7HL60</accession>
<dbReference type="AlphaFoldDB" id="A0A5C7HL60"/>
<evidence type="ECO:0000313" key="6">
    <source>
        <dbReference type="Proteomes" id="UP000323000"/>
    </source>
</evidence>
<dbReference type="InterPro" id="IPR000795">
    <property type="entry name" value="T_Tr_GTP-bd_dom"/>
</dbReference>
<sequence length="300" mass="33498">MAAERITASCSCTLCNLNINGSHRRHLPLSPSSRFLGLPLRASHFGGLRVSGSSFSIRFLSRLRSRRNFSVFAMAAYGKRDYNIGIMAHIDAGKTTTTERIMFYIGRNYKIGETRDMIVTNLGVKPLVIQILVGINENFKGVVDLVKMKTIIWYGEELGAKFVYEDILSDLQEEYLSQMIETVVVLDDDALERYLEGVVELDEETIKKLIRKGTISGSFVLVLCGLAFKNKGVQPLLDVVVDYLPSPLDVPLMNGTDPENPEVTIERVASYDEPFAGLAFKIMSNPSVESLKFARVCREV</sequence>
<dbReference type="Proteomes" id="UP000323000">
    <property type="component" value="Chromosome 7"/>
</dbReference>
<keyword evidence="2" id="KW-0648">Protein biosynthesis</keyword>
<proteinExistence type="predicted"/>
<dbReference type="Gene3D" id="3.40.50.300">
    <property type="entry name" value="P-loop containing nucleotide triphosphate hydrolases"/>
    <property type="match status" value="3"/>
</dbReference>